<protein>
    <recommendedName>
        <fullName evidence="3">HTH tetR-type domain-containing protein</fullName>
    </recommendedName>
</protein>
<name>A0A101TKZ5_9ACTN</name>
<dbReference type="InterPro" id="IPR001647">
    <property type="entry name" value="HTH_TetR"/>
</dbReference>
<reference evidence="4 5" key="1">
    <citation type="submission" date="2015-10" db="EMBL/GenBank/DDBJ databases">
        <title>Draft genome sequence of Streptomyces caeruleatus NRRL B-24802, type strain for the species Streptomyces caeruleatus.</title>
        <authorList>
            <person name="Ruckert C."/>
            <person name="Winkler A."/>
            <person name="Kalinowski J."/>
            <person name="Kampfer P."/>
            <person name="Glaeser S."/>
        </authorList>
    </citation>
    <scope>NUCLEOTIDE SEQUENCE [LARGE SCALE GENOMIC DNA]</scope>
    <source>
        <strain evidence="4 5">NRRL B-24802</strain>
    </source>
</reference>
<evidence type="ECO:0000256" key="1">
    <source>
        <dbReference type="ARBA" id="ARBA00023125"/>
    </source>
</evidence>
<dbReference type="Proteomes" id="UP000053429">
    <property type="component" value="Unassembled WGS sequence"/>
</dbReference>
<dbReference type="EMBL" id="LMWY01000052">
    <property type="protein sequence ID" value="KUN94105.1"/>
    <property type="molecule type" value="Genomic_DNA"/>
</dbReference>
<sequence length="206" mass="23082">MLPGMSGSTPSVWQPGRATVYRAVLDALTEYGPRRTGVTHIARLARCNRSYLYRNWANPQALLREATLSELRRVLHVAREVREPLPAGCLEARVVVRAARLVREHPVVRTMARTDPELFHAAILRPTTAWHTLTWFWLHEHVTGRLTGAAERDRTSLAVLTTALPYALTPPADPSDAEERAKIDARLNTTIHLCLTLPLPCTDCDL</sequence>
<keyword evidence="5" id="KW-1185">Reference proteome</keyword>
<feature type="DNA-binding region" description="H-T-H motif" evidence="2">
    <location>
        <begin position="37"/>
        <end position="56"/>
    </location>
</feature>
<evidence type="ECO:0000313" key="4">
    <source>
        <dbReference type="EMBL" id="KUN94105.1"/>
    </source>
</evidence>
<feature type="domain" description="HTH tetR-type" evidence="3">
    <location>
        <begin position="14"/>
        <end position="74"/>
    </location>
</feature>
<dbReference type="Gene3D" id="1.10.357.10">
    <property type="entry name" value="Tetracycline Repressor, domain 2"/>
    <property type="match status" value="1"/>
</dbReference>
<organism evidence="4 5">
    <name type="scientific">Streptomyces caeruleatus</name>
    <dbReference type="NCBI Taxonomy" id="661399"/>
    <lineage>
        <taxon>Bacteria</taxon>
        <taxon>Bacillati</taxon>
        <taxon>Actinomycetota</taxon>
        <taxon>Actinomycetes</taxon>
        <taxon>Kitasatosporales</taxon>
        <taxon>Streptomycetaceae</taxon>
        <taxon>Streptomyces</taxon>
    </lineage>
</organism>
<accession>A0A101TKZ5</accession>
<dbReference type="AlphaFoldDB" id="A0A101TKZ5"/>
<comment type="caution">
    <text evidence="4">The sequence shown here is derived from an EMBL/GenBank/DDBJ whole genome shotgun (WGS) entry which is preliminary data.</text>
</comment>
<keyword evidence="1 2" id="KW-0238">DNA-binding</keyword>
<proteinExistence type="predicted"/>
<dbReference type="PROSITE" id="PS50977">
    <property type="entry name" value="HTH_TETR_2"/>
    <property type="match status" value="1"/>
</dbReference>
<dbReference type="InterPro" id="IPR009057">
    <property type="entry name" value="Homeodomain-like_sf"/>
</dbReference>
<evidence type="ECO:0000313" key="5">
    <source>
        <dbReference type="Proteomes" id="UP000053429"/>
    </source>
</evidence>
<evidence type="ECO:0000256" key="2">
    <source>
        <dbReference type="PROSITE-ProRule" id="PRU00335"/>
    </source>
</evidence>
<dbReference type="GO" id="GO:0003677">
    <property type="term" value="F:DNA binding"/>
    <property type="evidence" value="ECO:0007669"/>
    <property type="project" value="UniProtKB-UniRule"/>
</dbReference>
<gene>
    <name evidence="4" type="ORF">AQJ67_37780</name>
</gene>
<evidence type="ECO:0000259" key="3">
    <source>
        <dbReference type="PROSITE" id="PS50977"/>
    </source>
</evidence>
<dbReference type="SUPFAM" id="SSF46689">
    <property type="entry name" value="Homeodomain-like"/>
    <property type="match status" value="1"/>
</dbReference>